<name>A0A6A4I3X6_9AGAR</name>
<evidence type="ECO:0000313" key="2">
    <source>
        <dbReference type="EMBL" id="KAE9405171.1"/>
    </source>
</evidence>
<protein>
    <submittedName>
        <fullName evidence="2">Uncharacterized protein</fullName>
    </submittedName>
</protein>
<evidence type="ECO:0000256" key="1">
    <source>
        <dbReference type="SAM" id="Phobius"/>
    </source>
</evidence>
<keyword evidence="1" id="KW-0812">Transmembrane</keyword>
<gene>
    <name evidence="2" type="ORF">BT96DRAFT_359740</name>
</gene>
<keyword evidence="1" id="KW-1133">Transmembrane helix</keyword>
<feature type="transmembrane region" description="Helical" evidence="1">
    <location>
        <begin position="49"/>
        <end position="71"/>
    </location>
</feature>
<keyword evidence="1" id="KW-0472">Membrane</keyword>
<organism evidence="2 3">
    <name type="scientific">Gymnopus androsaceus JB14</name>
    <dbReference type="NCBI Taxonomy" id="1447944"/>
    <lineage>
        <taxon>Eukaryota</taxon>
        <taxon>Fungi</taxon>
        <taxon>Dikarya</taxon>
        <taxon>Basidiomycota</taxon>
        <taxon>Agaricomycotina</taxon>
        <taxon>Agaricomycetes</taxon>
        <taxon>Agaricomycetidae</taxon>
        <taxon>Agaricales</taxon>
        <taxon>Marasmiineae</taxon>
        <taxon>Omphalotaceae</taxon>
        <taxon>Gymnopus</taxon>
    </lineage>
</organism>
<dbReference type="EMBL" id="ML769411">
    <property type="protein sequence ID" value="KAE9405171.1"/>
    <property type="molecule type" value="Genomic_DNA"/>
</dbReference>
<keyword evidence="3" id="KW-1185">Reference proteome</keyword>
<reference evidence="2" key="1">
    <citation type="journal article" date="2019" name="Environ. Microbiol.">
        <title>Fungal ecological strategies reflected in gene transcription - a case study of two litter decomposers.</title>
        <authorList>
            <person name="Barbi F."/>
            <person name="Kohler A."/>
            <person name="Barry K."/>
            <person name="Baskaran P."/>
            <person name="Daum C."/>
            <person name="Fauchery L."/>
            <person name="Ihrmark K."/>
            <person name="Kuo A."/>
            <person name="LaButti K."/>
            <person name="Lipzen A."/>
            <person name="Morin E."/>
            <person name="Grigoriev I.V."/>
            <person name="Henrissat B."/>
            <person name="Lindahl B."/>
            <person name="Martin F."/>
        </authorList>
    </citation>
    <scope>NUCLEOTIDE SEQUENCE</scope>
    <source>
        <strain evidence="2">JB14</strain>
    </source>
</reference>
<proteinExistence type="predicted"/>
<accession>A0A6A4I3X6</accession>
<evidence type="ECO:0000313" key="3">
    <source>
        <dbReference type="Proteomes" id="UP000799118"/>
    </source>
</evidence>
<sequence length="91" mass="10152">MDCISLSTHTTDFGLGLWFSSRFSISLLTQEKISLLKSIVRPSSKEKEVLLFVIFLFFPYSRLVMGLPTYATTSPLLPSFLISLLVLSASC</sequence>
<dbReference type="Proteomes" id="UP000799118">
    <property type="component" value="Unassembled WGS sequence"/>
</dbReference>
<dbReference type="AlphaFoldDB" id="A0A6A4I3X6"/>